<gene>
    <name evidence="6" type="ORF">N0F65_000953</name>
</gene>
<dbReference type="GO" id="GO:0015031">
    <property type="term" value="P:protein transport"/>
    <property type="evidence" value="ECO:0007669"/>
    <property type="project" value="UniProtKB-KW"/>
</dbReference>
<accession>A0AAV2YUU0</accession>
<dbReference type="PANTHER" id="PTHR12542">
    <property type="entry name" value="EXOCYST COMPLEX PROTEIN EXO70"/>
    <property type="match status" value="1"/>
</dbReference>
<reference evidence="6" key="1">
    <citation type="submission" date="2022-11" db="EMBL/GenBank/DDBJ databases">
        <authorList>
            <person name="Morgan W.R."/>
            <person name="Tartar A."/>
        </authorList>
    </citation>
    <scope>NUCLEOTIDE SEQUENCE</scope>
    <source>
        <strain evidence="6">ARSEF 373</strain>
    </source>
</reference>
<dbReference type="GO" id="GO:0005546">
    <property type="term" value="F:phosphatidylinositol-4,5-bisphosphate binding"/>
    <property type="evidence" value="ECO:0007669"/>
    <property type="project" value="InterPro"/>
</dbReference>
<keyword evidence="3 4" id="KW-0268">Exocytosis</keyword>
<sequence length="612" mass="69398">MEVYGAYSSNVELLRHAIHENKHQMGMVSEALGNFQTGLLGVEREMLPIYKLTEKLRESQKNIDLCVHELRKINQNFIVAQELAPTLLNGSKFDQDEYVRALQKLLDAIAFLESHRAYEGSAKALDQARDLLGQARKKCKADFLSAAGILSRGTRHEQTCLVQWSKPNKQDVAKAAQLLHCLINSHVDMGELLSEYGNQRFQVIKMLLVDETASTVATPTEFARRMTDIEITVTAEKLLSEIVFVKEELSHAAFRHAVHPLLQNLKTDVTALLESQITPPSSSSSSKAQPTDPFKLLLLHEQLVMRAKDLDGLLQPPLLLRDQKGKGLDDPWVLSKLLGSIVSELATATKQKLFGYQFEMTEHINISDRSMVKDGNVHPVSSHMLNFLRQLCEHTKPLRVLLAKDSNVTSCSFIETVVMQLVETLQARSAQFKGRGDLKHLFLANNFGYIRNSLPRCQTDEPEIEAHIQNEIKPRMDELRDTSINNFVHVSYQPFEAILAEPTEKLVYQKGGSLLTLESGRILKDKFSRFNALIEDINKTQRHFIVTEPNIRHQLIQAAIEAVVPRYTKFHEKYSVIHFSKKNTSKYVKYTPKAAEQLLKELFLGEVIVEDK</sequence>
<evidence type="ECO:0000256" key="2">
    <source>
        <dbReference type="ARBA" id="ARBA00022448"/>
    </source>
</evidence>
<dbReference type="EMBL" id="DAKRPA010000096">
    <property type="protein sequence ID" value="DAZ98797.1"/>
    <property type="molecule type" value="Genomic_DNA"/>
</dbReference>
<evidence type="ECO:0000256" key="3">
    <source>
        <dbReference type="ARBA" id="ARBA00022483"/>
    </source>
</evidence>
<proteinExistence type="inferred from homology"/>
<feature type="domain" description="Exocyst complex subunit Exo70 C-terminal" evidence="5">
    <location>
        <begin position="233"/>
        <end position="600"/>
    </location>
</feature>
<reference evidence="6" key="2">
    <citation type="journal article" date="2023" name="Microbiol Resour">
        <title>Decontamination and Annotation of the Draft Genome Sequence of the Oomycete Lagenidium giganteum ARSEF 373.</title>
        <authorList>
            <person name="Morgan W.R."/>
            <person name="Tartar A."/>
        </authorList>
    </citation>
    <scope>NUCLEOTIDE SEQUENCE</scope>
    <source>
        <strain evidence="6">ARSEF 373</strain>
    </source>
</reference>
<dbReference type="Pfam" id="PF03081">
    <property type="entry name" value="Exo70_C"/>
    <property type="match status" value="1"/>
</dbReference>
<comment type="function">
    <text evidence="4">Component of the exocyst complex.</text>
</comment>
<dbReference type="PANTHER" id="PTHR12542:SF41">
    <property type="entry name" value="EXOCYST COMPLEX COMPONENT 7"/>
    <property type="match status" value="1"/>
</dbReference>
<dbReference type="GO" id="GO:0006887">
    <property type="term" value="P:exocytosis"/>
    <property type="evidence" value="ECO:0007669"/>
    <property type="project" value="UniProtKB-KW"/>
</dbReference>
<keyword evidence="7" id="KW-1185">Reference proteome</keyword>
<evidence type="ECO:0000256" key="1">
    <source>
        <dbReference type="ARBA" id="ARBA00006756"/>
    </source>
</evidence>
<evidence type="ECO:0000256" key="4">
    <source>
        <dbReference type="RuleBase" id="RU365026"/>
    </source>
</evidence>
<dbReference type="AlphaFoldDB" id="A0AAV2YUU0"/>
<dbReference type="GO" id="GO:0000145">
    <property type="term" value="C:exocyst"/>
    <property type="evidence" value="ECO:0007669"/>
    <property type="project" value="InterPro"/>
</dbReference>
<keyword evidence="2 4" id="KW-0813">Transport</keyword>
<evidence type="ECO:0000313" key="7">
    <source>
        <dbReference type="Proteomes" id="UP001146120"/>
    </source>
</evidence>
<dbReference type="Pfam" id="PF20669">
    <property type="entry name" value="Exo70_N"/>
    <property type="match status" value="1"/>
</dbReference>
<dbReference type="InterPro" id="IPR004140">
    <property type="entry name" value="Exo70"/>
</dbReference>
<evidence type="ECO:0000259" key="5">
    <source>
        <dbReference type="Pfam" id="PF03081"/>
    </source>
</evidence>
<dbReference type="InterPro" id="IPR016159">
    <property type="entry name" value="Cullin_repeat-like_dom_sf"/>
</dbReference>
<comment type="caution">
    <text evidence="6">The sequence shown here is derived from an EMBL/GenBank/DDBJ whole genome shotgun (WGS) entry which is preliminary data.</text>
</comment>
<name>A0AAV2YUU0_9STRA</name>
<comment type="similarity">
    <text evidence="1 4">Belongs to the EXO70 family.</text>
</comment>
<dbReference type="Proteomes" id="UP001146120">
    <property type="component" value="Unassembled WGS sequence"/>
</dbReference>
<protein>
    <recommendedName>
        <fullName evidence="4">Exocyst subunit Exo70 family protein</fullName>
    </recommendedName>
</protein>
<evidence type="ECO:0000313" key="6">
    <source>
        <dbReference type="EMBL" id="DAZ98797.1"/>
    </source>
</evidence>
<dbReference type="Gene3D" id="1.20.1280.170">
    <property type="entry name" value="Exocyst complex component Exo70"/>
    <property type="match status" value="1"/>
</dbReference>
<dbReference type="InterPro" id="IPR046364">
    <property type="entry name" value="Exo70_C"/>
</dbReference>
<dbReference type="SUPFAM" id="SSF74788">
    <property type="entry name" value="Cullin repeat-like"/>
    <property type="match status" value="1"/>
</dbReference>
<keyword evidence="4" id="KW-0653">Protein transport</keyword>
<organism evidence="6 7">
    <name type="scientific">Lagenidium giganteum</name>
    <dbReference type="NCBI Taxonomy" id="4803"/>
    <lineage>
        <taxon>Eukaryota</taxon>
        <taxon>Sar</taxon>
        <taxon>Stramenopiles</taxon>
        <taxon>Oomycota</taxon>
        <taxon>Peronosporomycetes</taxon>
        <taxon>Pythiales</taxon>
        <taxon>Pythiaceae</taxon>
    </lineage>
</organism>